<sequence>MTFSFSYSQSDIMNIHFLLRAKFLALAFLGSLTLIGHSAGHAAGDRFVPNAAGDEITDTETGLIWRRCAEGQLWSGTTCTDTPTSFSFRNALEHAKSVATSTGVAWRLPNVKELSSLVIRNKSAALINTTAFPSSGAQVIFWSSTPQHSSAMVGGWFVDFQRGYVGMNPSTVTYAVRLVRDAN</sequence>
<evidence type="ECO:0000313" key="2">
    <source>
        <dbReference type="EMBL" id="ASM79015.1"/>
    </source>
</evidence>
<name>A0A221KJ72_VITFI</name>
<evidence type="ECO:0000313" key="3">
    <source>
        <dbReference type="Proteomes" id="UP000199729"/>
    </source>
</evidence>
<proteinExistence type="predicted"/>
<dbReference type="PANTHER" id="PTHR35812:SF1">
    <property type="entry name" value="LIPOPROTEIN"/>
    <property type="match status" value="1"/>
</dbReference>
<protein>
    <recommendedName>
        <fullName evidence="1">Lcl C-terminal domain-containing protein</fullName>
    </recommendedName>
</protein>
<dbReference type="EMBL" id="CP022423">
    <property type="protein sequence ID" value="ASM79015.1"/>
    <property type="molecule type" value="Genomic_DNA"/>
</dbReference>
<dbReference type="Proteomes" id="UP000199729">
    <property type="component" value="Chromosome"/>
</dbReference>
<reference evidence="2 3" key="1">
    <citation type="submission" date="2017-07" db="EMBL/GenBank/DDBJ databases">
        <title>Complete Genome Sequence of the cosmetic ferment Vitreoscilla filiformis (ATCC15551).</title>
        <authorList>
            <person name="Contreras S."/>
            <person name="Sagory-Zalkind P."/>
            <person name="Blanquart H."/>
            <person name="Iltis A."/>
            <person name="Morand S.C."/>
        </authorList>
    </citation>
    <scope>NUCLEOTIDE SEQUENCE [LARGE SCALE GENOMIC DNA]</scope>
    <source>
        <strain evidence="2 3">ATCC 15551</strain>
    </source>
</reference>
<keyword evidence="3" id="KW-1185">Reference proteome</keyword>
<organism evidence="2 3">
    <name type="scientific">Vitreoscilla filiformis</name>
    <dbReference type="NCBI Taxonomy" id="63"/>
    <lineage>
        <taxon>Bacteria</taxon>
        <taxon>Pseudomonadati</taxon>
        <taxon>Pseudomonadota</taxon>
        <taxon>Betaproteobacteria</taxon>
        <taxon>Neisseriales</taxon>
        <taxon>Neisseriaceae</taxon>
        <taxon>Vitreoscilla</taxon>
    </lineage>
</organism>
<dbReference type="KEGG" id="vff:VITFI_CDS3238"/>
<dbReference type="Pfam" id="PF07603">
    <property type="entry name" value="Lcl_C"/>
    <property type="match status" value="1"/>
</dbReference>
<feature type="domain" description="Lcl C-terminal" evidence="1">
    <location>
        <begin position="56"/>
        <end position="180"/>
    </location>
</feature>
<dbReference type="AlphaFoldDB" id="A0A221KJ72"/>
<gene>
    <name evidence="2" type="ORF">VITFI_CDS3238</name>
</gene>
<dbReference type="InterPro" id="IPR011460">
    <property type="entry name" value="Lcl_C"/>
</dbReference>
<evidence type="ECO:0000259" key="1">
    <source>
        <dbReference type="Pfam" id="PF07603"/>
    </source>
</evidence>
<dbReference type="PANTHER" id="PTHR35812">
    <property type="entry name" value="LIPOPROTEIN"/>
    <property type="match status" value="1"/>
</dbReference>
<accession>A0A221KJ72</accession>